<evidence type="ECO:0000313" key="4">
    <source>
        <dbReference type="EMBL" id="ODQ80763.1"/>
    </source>
</evidence>
<feature type="domain" description="C2H2-type" evidence="3">
    <location>
        <begin position="82"/>
        <end position="113"/>
    </location>
</feature>
<evidence type="ECO:0000256" key="2">
    <source>
        <dbReference type="SAM" id="MobiDB-lite"/>
    </source>
</evidence>
<protein>
    <recommendedName>
        <fullName evidence="3">C2H2-type domain-containing protein</fullName>
    </recommendedName>
</protein>
<dbReference type="STRING" id="984486.A0A1E3QSS3"/>
<dbReference type="PROSITE" id="PS50157">
    <property type="entry name" value="ZINC_FINGER_C2H2_2"/>
    <property type="match status" value="1"/>
</dbReference>
<evidence type="ECO:0000259" key="3">
    <source>
        <dbReference type="PROSITE" id="PS50157"/>
    </source>
</evidence>
<dbReference type="EMBL" id="KV454429">
    <property type="protein sequence ID" value="ODQ80763.1"/>
    <property type="molecule type" value="Genomic_DNA"/>
</dbReference>
<dbReference type="PROSITE" id="PS00028">
    <property type="entry name" value="ZINC_FINGER_C2H2_1"/>
    <property type="match status" value="1"/>
</dbReference>
<proteinExistence type="predicted"/>
<dbReference type="OrthoDB" id="1939603at2759"/>
<dbReference type="GeneID" id="30144850"/>
<dbReference type="AlphaFoldDB" id="A0A1E3QSS3"/>
<organism evidence="4 5">
    <name type="scientific">Babjeviella inositovora NRRL Y-12698</name>
    <dbReference type="NCBI Taxonomy" id="984486"/>
    <lineage>
        <taxon>Eukaryota</taxon>
        <taxon>Fungi</taxon>
        <taxon>Dikarya</taxon>
        <taxon>Ascomycota</taxon>
        <taxon>Saccharomycotina</taxon>
        <taxon>Pichiomycetes</taxon>
        <taxon>Serinales incertae sedis</taxon>
        <taxon>Babjeviella</taxon>
    </lineage>
</organism>
<dbReference type="RefSeq" id="XP_018986091.1">
    <property type="nucleotide sequence ID" value="XM_019126996.1"/>
</dbReference>
<evidence type="ECO:0000313" key="5">
    <source>
        <dbReference type="Proteomes" id="UP000094336"/>
    </source>
</evidence>
<dbReference type="GO" id="GO:0006355">
    <property type="term" value="P:regulation of DNA-templated transcription"/>
    <property type="evidence" value="ECO:0007669"/>
    <property type="project" value="InterPro"/>
</dbReference>
<sequence>MYAYPTLGRATSTTSANSQANDPAHQQTGVYYAAPAAHDSQIWKRTSNGYVVPLHPQAKVGKDTGKSRKRFRRKFSEIDRIFRCTHTGCDKAYGKLNHLNTHIISQKHGEKKTTEEYRELLRLARGSHNARDDDHDSEGLGLGRRTLDQTELKYNSVRPYDPTVNYTTGPQGYPPVAGAGFDPAGYNGYYPNGAPYGAFPQGFAPAPQPPANPLQHAQFLPYGAAGYPQPYRGEEKVSILNDDKDAGTVQ</sequence>
<evidence type="ECO:0000256" key="1">
    <source>
        <dbReference type="PROSITE-ProRule" id="PRU00042"/>
    </source>
</evidence>
<dbReference type="InterPro" id="IPR039327">
    <property type="entry name" value="CON7-like"/>
</dbReference>
<dbReference type="Proteomes" id="UP000094336">
    <property type="component" value="Unassembled WGS sequence"/>
</dbReference>
<keyword evidence="1" id="KW-0479">Metal-binding</keyword>
<gene>
    <name evidence="4" type="ORF">BABINDRAFT_126914</name>
</gene>
<dbReference type="InterPro" id="IPR013087">
    <property type="entry name" value="Znf_C2H2_type"/>
</dbReference>
<dbReference type="PANTHER" id="PTHR36167">
    <property type="entry name" value="C2H2 FINGER DOMAIN TRANSCRIPTION FACTOR (EUROFUNG)-RELATED"/>
    <property type="match status" value="1"/>
</dbReference>
<keyword evidence="1" id="KW-0862">Zinc</keyword>
<feature type="compositionally biased region" description="Polar residues" evidence="2">
    <location>
        <begin position="9"/>
        <end position="23"/>
    </location>
</feature>
<dbReference type="PANTHER" id="PTHR36167:SF3">
    <property type="entry name" value="C2H2 FINGER DOMAIN TRANSCRIPTION FACTOR (EUROFUNG)-RELATED"/>
    <property type="match status" value="1"/>
</dbReference>
<dbReference type="GO" id="GO:0008270">
    <property type="term" value="F:zinc ion binding"/>
    <property type="evidence" value="ECO:0007669"/>
    <property type="project" value="UniProtKB-KW"/>
</dbReference>
<keyword evidence="1" id="KW-0863">Zinc-finger</keyword>
<keyword evidence="5" id="KW-1185">Reference proteome</keyword>
<feature type="region of interest" description="Disordered" evidence="2">
    <location>
        <begin position="1"/>
        <end position="23"/>
    </location>
</feature>
<reference evidence="5" key="1">
    <citation type="submission" date="2016-05" db="EMBL/GenBank/DDBJ databases">
        <title>Comparative genomics of biotechnologically important yeasts.</title>
        <authorList>
            <consortium name="DOE Joint Genome Institute"/>
            <person name="Riley R."/>
            <person name="Haridas S."/>
            <person name="Wolfe K.H."/>
            <person name="Lopes M.R."/>
            <person name="Hittinger C.T."/>
            <person name="Goker M."/>
            <person name="Salamov A."/>
            <person name="Wisecaver J."/>
            <person name="Long T.M."/>
            <person name="Aerts A.L."/>
            <person name="Barry K."/>
            <person name="Choi C."/>
            <person name="Clum A."/>
            <person name="Coughlan A.Y."/>
            <person name="Deshpande S."/>
            <person name="Douglass A.P."/>
            <person name="Hanson S.J."/>
            <person name="Klenk H.-P."/>
            <person name="Labutti K."/>
            <person name="Lapidus A."/>
            <person name="Lindquist E."/>
            <person name="Lipzen A."/>
            <person name="Meier-Kolthoff J.P."/>
            <person name="Ohm R.A."/>
            <person name="Otillar R.P."/>
            <person name="Pangilinan J."/>
            <person name="Peng Y."/>
            <person name="Rokas A."/>
            <person name="Rosa C.A."/>
            <person name="Scheuner C."/>
            <person name="Sibirny A.A."/>
            <person name="Slot J.C."/>
            <person name="Stielow J.B."/>
            <person name="Sun H."/>
            <person name="Kurtzman C.P."/>
            <person name="Blackwell M."/>
            <person name="Grigoriev I.V."/>
            <person name="Jeffries T.W."/>
        </authorList>
    </citation>
    <scope>NUCLEOTIDE SEQUENCE [LARGE SCALE GENOMIC DNA]</scope>
    <source>
        <strain evidence="5">NRRL Y-12698</strain>
    </source>
</reference>
<accession>A0A1E3QSS3</accession>
<name>A0A1E3QSS3_9ASCO</name>